<evidence type="ECO:0000313" key="1">
    <source>
        <dbReference type="EMBL" id="KAJ2780012.1"/>
    </source>
</evidence>
<accession>A0A9W8H730</accession>
<evidence type="ECO:0000313" key="2">
    <source>
        <dbReference type="Proteomes" id="UP001140172"/>
    </source>
</evidence>
<dbReference type="OrthoDB" id="15001at2759"/>
<dbReference type="Proteomes" id="UP001140172">
    <property type="component" value="Unassembled WGS sequence"/>
</dbReference>
<dbReference type="EMBL" id="JANBUM010000270">
    <property type="protein sequence ID" value="KAJ2780012.1"/>
    <property type="molecule type" value="Genomic_DNA"/>
</dbReference>
<organism evidence="1 2">
    <name type="scientific">Coemansia interrupta</name>
    <dbReference type="NCBI Taxonomy" id="1126814"/>
    <lineage>
        <taxon>Eukaryota</taxon>
        <taxon>Fungi</taxon>
        <taxon>Fungi incertae sedis</taxon>
        <taxon>Zoopagomycota</taxon>
        <taxon>Kickxellomycotina</taxon>
        <taxon>Kickxellomycetes</taxon>
        <taxon>Kickxellales</taxon>
        <taxon>Kickxellaceae</taxon>
        <taxon>Coemansia</taxon>
    </lineage>
</organism>
<reference evidence="1" key="1">
    <citation type="submission" date="2022-07" db="EMBL/GenBank/DDBJ databases">
        <title>Phylogenomic reconstructions and comparative analyses of Kickxellomycotina fungi.</title>
        <authorList>
            <person name="Reynolds N.K."/>
            <person name="Stajich J.E."/>
            <person name="Barry K."/>
            <person name="Grigoriev I.V."/>
            <person name="Crous P."/>
            <person name="Smith M.E."/>
        </authorList>
    </citation>
    <scope>NUCLEOTIDE SEQUENCE</scope>
    <source>
        <strain evidence="1">BCRC 34489</strain>
    </source>
</reference>
<comment type="caution">
    <text evidence="1">The sequence shown here is derived from an EMBL/GenBank/DDBJ whole genome shotgun (WGS) entry which is preliminary data.</text>
</comment>
<dbReference type="AlphaFoldDB" id="A0A9W8H730"/>
<proteinExistence type="predicted"/>
<gene>
    <name evidence="1" type="ORF">GGI15_003686</name>
</gene>
<sequence length="61" mass="6747">MELHSVGRGVQQGMLGSRASQIQMDILTGKDESFGVEDIFHNRDTAELPDVHRVLAGRNIL</sequence>
<name>A0A9W8H730_9FUNG</name>
<keyword evidence="2" id="KW-1185">Reference proteome</keyword>
<protein>
    <submittedName>
        <fullName evidence="1">Uncharacterized protein</fullName>
    </submittedName>
</protein>
<dbReference type="Pfam" id="PF05348">
    <property type="entry name" value="UMP1"/>
    <property type="match status" value="1"/>
</dbReference>